<dbReference type="PANTHER" id="PTHR30097">
    <property type="entry name" value="CATION EFFLUX SYSTEM PROTEIN CUSB"/>
    <property type="match status" value="1"/>
</dbReference>
<evidence type="ECO:0000313" key="7">
    <source>
        <dbReference type="EMBL" id="MDC0675166.1"/>
    </source>
</evidence>
<evidence type="ECO:0000256" key="2">
    <source>
        <dbReference type="ARBA" id="ARBA00022448"/>
    </source>
</evidence>
<evidence type="ECO:0000256" key="3">
    <source>
        <dbReference type="SAM" id="MobiDB-lite"/>
    </source>
</evidence>
<evidence type="ECO:0000256" key="1">
    <source>
        <dbReference type="ARBA" id="ARBA00009477"/>
    </source>
</evidence>
<keyword evidence="8" id="KW-1185">Reference proteome</keyword>
<dbReference type="InterPro" id="IPR058649">
    <property type="entry name" value="CzcB_C"/>
</dbReference>
<dbReference type="InterPro" id="IPR058792">
    <property type="entry name" value="Beta-barrel_RND_2"/>
</dbReference>
<feature type="domain" description="CusB-like beta-barrel" evidence="4">
    <location>
        <begin position="246"/>
        <end position="319"/>
    </location>
</feature>
<sequence length="389" mass="41325">MTGRGWIVLLAAGSLGPCQPGARQREPTAASTSQPAQPGGPPQIVLPPDSPMLQSVRIGEVTARELATDEVVSPAQIEIDPSRLSHVLLPVTGRVREVDVRVGDRVRAGQVLLELDSPEADAAIAHFEQAEADVLAARAGLVKATADRERVHGLFEHDAVARKEVDNVDAAHAQASAQVTRATADRKQARRRLGLLGLAVDERRDTISVKAPISGAVLELHVAPGEFHSDTAQPLMTIADLSAVLVTAEVPENLIRLVALDEVMQIELAAYPGETFSARVVRIADTVDPKTRTIKVQAALPNPDGRLRPEMFGRVRHSRATTATPAVPQSAVLHRGGGDVVLVELGPGRFEVRPVKIGSRSGEWLGLVEGVKVGEKVVTDGGLLLLPSE</sequence>
<feature type="region of interest" description="Disordered" evidence="3">
    <location>
        <begin position="17"/>
        <end position="44"/>
    </location>
</feature>
<dbReference type="Gene3D" id="2.40.30.170">
    <property type="match status" value="1"/>
</dbReference>
<dbReference type="NCBIfam" id="TIGR01730">
    <property type="entry name" value="RND_mfp"/>
    <property type="match status" value="1"/>
</dbReference>
<feature type="domain" description="CzcB-like barrel-sandwich hybrid" evidence="5">
    <location>
        <begin position="84"/>
        <end position="240"/>
    </location>
</feature>
<dbReference type="Gene3D" id="2.40.50.100">
    <property type="match status" value="1"/>
</dbReference>
<protein>
    <submittedName>
        <fullName evidence="7">Efflux RND transporter periplasmic adaptor subunit</fullName>
    </submittedName>
</protein>
<name>A0ABT5BLX5_9BACT</name>
<reference evidence="7 8" key="1">
    <citation type="submission" date="2022-11" db="EMBL/GenBank/DDBJ databases">
        <title>Minimal conservation of predation-associated metabolite biosynthetic gene clusters underscores biosynthetic potential of Myxococcota including descriptions for ten novel species: Archangium lansinium sp. nov., Myxococcus landrumus sp. nov., Nannocystis bai.</title>
        <authorList>
            <person name="Ahearne A."/>
            <person name="Stevens C."/>
            <person name="Dowd S."/>
        </authorList>
    </citation>
    <scope>NUCLEOTIDE SEQUENCE [LARGE SCALE GENOMIC DNA]</scope>
    <source>
        <strain evidence="7 8">NCELM</strain>
    </source>
</reference>
<comment type="similarity">
    <text evidence="1">Belongs to the membrane fusion protein (MFP) (TC 8.A.1) family.</text>
</comment>
<dbReference type="SUPFAM" id="SSF111369">
    <property type="entry name" value="HlyD-like secretion proteins"/>
    <property type="match status" value="1"/>
</dbReference>
<dbReference type="InterPro" id="IPR058647">
    <property type="entry name" value="BSH_CzcB-like"/>
</dbReference>
<evidence type="ECO:0000313" key="8">
    <source>
        <dbReference type="Proteomes" id="UP001217838"/>
    </source>
</evidence>
<organism evidence="7 8">
    <name type="scientific">Nannocystis radixulma</name>
    <dbReference type="NCBI Taxonomy" id="2995305"/>
    <lineage>
        <taxon>Bacteria</taxon>
        <taxon>Pseudomonadati</taxon>
        <taxon>Myxococcota</taxon>
        <taxon>Polyangia</taxon>
        <taxon>Nannocystales</taxon>
        <taxon>Nannocystaceae</taxon>
        <taxon>Nannocystis</taxon>
    </lineage>
</organism>
<dbReference type="InterPro" id="IPR051909">
    <property type="entry name" value="MFP_Cation_Efflux"/>
</dbReference>
<dbReference type="EMBL" id="JAQNDN010000027">
    <property type="protein sequence ID" value="MDC0675166.1"/>
    <property type="molecule type" value="Genomic_DNA"/>
</dbReference>
<dbReference type="Pfam" id="PF25973">
    <property type="entry name" value="BSH_CzcB"/>
    <property type="match status" value="1"/>
</dbReference>
<evidence type="ECO:0000259" key="4">
    <source>
        <dbReference type="Pfam" id="PF25954"/>
    </source>
</evidence>
<dbReference type="PANTHER" id="PTHR30097:SF4">
    <property type="entry name" value="SLR6042 PROTEIN"/>
    <property type="match status" value="1"/>
</dbReference>
<accession>A0ABT5BLX5</accession>
<proteinExistence type="inferred from homology"/>
<dbReference type="Proteomes" id="UP001217838">
    <property type="component" value="Unassembled WGS sequence"/>
</dbReference>
<keyword evidence="2" id="KW-0813">Transport</keyword>
<evidence type="ECO:0000259" key="6">
    <source>
        <dbReference type="Pfam" id="PF25975"/>
    </source>
</evidence>
<evidence type="ECO:0000259" key="5">
    <source>
        <dbReference type="Pfam" id="PF25973"/>
    </source>
</evidence>
<dbReference type="Pfam" id="PF25954">
    <property type="entry name" value="Beta-barrel_RND_2"/>
    <property type="match status" value="1"/>
</dbReference>
<feature type="domain" description="CzcB-like C-terminal circularly permuted SH3-like" evidence="6">
    <location>
        <begin position="326"/>
        <end position="382"/>
    </location>
</feature>
<dbReference type="InterPro" id="IPR006143">
    <property type="entry name" value="RND_pump_MFP"/>
</dbReference>
<gene>
    <name evidence="7" type="ORF">POL58_45915</name>
</gene>
<dbReference type="RefSeq" id="WP_272009982.1">
    <property type="nucleotide sequence ID" value="NZ_JAQNDN010000027.1"/>
</dbReference>
<comment type="caution">
    <text evidence="7">The sequence shown here is derived from an EMBL/GenBank/DDBJ whole genome shotgun (WGS) entry which is preliminary data.</text>
</comment>
<dbReference type="Gene3D" id="2.40.420.20">
    <property type="match status" value="1"/>
</dbReference>
<dbReference type="Pfam" id="PF25975">
    <property type="entry name" value="CzcB_C"/>
    <property type="match status" value="1"/>
</dbReference>